<evidence type="ECO:0000256" key="3">
    <source>
        <dbReference type="ARBA" id="ARBA00023163"/>
    </source>
</evidence>
<gene>
    <name evidence="6" type="ORF">MJ923_13960</name>
</gene>
<name>A0AAJ1BKB8_9GAMM</name>
<dbReference type="Proteomes" id="UP001297581">
    <property type="component" value="Unassembled WGS sequence"/>
</dbReference>
<dbReference type="PANTHER" id="PTHR30055:SF207">
    <property type="entry name" value="HTH-TYPE TRANSCRIPTIONAL REPRESSOR FATR"/>
    <property type="match status" value="1"/>
</dbReference>
<dbReference type="FunFam" id="1.10.10.60:FF:000141">
    <property type="entry name" value="TetR family transcriptional regulator"/>
    <property type="match status" value="1"/>
</dbReference>
<dbReference type="InterPro" id="IPR001647">
    <property type="entry name" value="HTH_TetR"/>
</dbReference>
<sequence>MNVHSLSIKTMDNKREQILRAAENIIANEGLHNLSMQKLAKDAGVAAGTIYRYFTDKDELIDELRRDVLTQIAQSILEDADQGSIEERFRKVWFNIIRLGETCTLERLNFEQYTHLPGANSTEHRQFERETFAPLHTLFDEAKAVGLIVDLNDELLFALAFEPAVGLCRRMRRTGLNFSMDELSVVCDLSWRAIKR</sequence>
<dbReference type="EMBL" id="JAKUDL010000004">
    <property type="protein sequence ID" value="MCH4295412.1"/>
    <property type="molecule type" value="Genomic_DNA"/>
</dbReference>
<dbReference type="PRINTS" id="PR00455">
    <property type="entry name" value="HTHTETR"/>
</dbReference>
<dbReference type="PROSITE" id="PS50977">
    <property type="entry name" value="HTH_TETR_2"/>
    <property type="match status" value="1"/>
</dbReference>
<dbReference type="InterPro" id="IPR054422">
    <property type="entry name" value="TetR-like_HI_0893_C"/>
</dbReference>
<dbReference type="RefSeq" id="WP_240591624.1">
    <property type="nucleotide sequence ID" value="NZ_JAKUDL010000004.1"/>
</dbReference>
<reference evidence="6 7" key="1">
    <citation type="submission" date="2022-02" db="EMBL/GenBank/DDBJ databases">
        <title>The genome sequence of Shewanella sp. 3B26.</title>
        <authorList>
            <person name="Du J."/>
        </authorList>
    </citation>
    <scope>NUCLEOTIDE SEQUENCE [LARGE SCALE GENOMIC DNA]</scope>
    <source>
        <strain evidence="6 7">3B26</strain>
    </source>
</reference>
<evidence type="ECO:0000313" key="6">
    <source>
        <dbReference type="EMBL" id="MCH4295412.1"/>
    </source>
</evidence>
<dbReference type="InterPro" id="IPR050109">
    <property type="entry name" value="HTH-type_TetR-like_transc_reg"/>
</dbReference>
<dbReference type="Pfam" id="PF22604">
    <property type="entry name" value="TetR_HI_0893_C"/>
    <property type="match status" value="1"/>
</dbReference>
<evidence type="ECO:0000256" key="4">
    <source>
        <dbReference type="PROSITE-ProRule" id="PRU00335"/>
    </source>
</evidence>
<dbReference type="GO" id="GO:0003700">
    <property type="term" value="F:DNA-binding transcription factor activity"/>
    <property type="evidence" value="ECO:0007669"/>
    <property type="project" value="TreeGrafter"/>
</dbReference>
<evidence type="ECO:0000256" key="2">
    <source>
        <dbReference type="ARBA" id="ARBA00023125"/>
    </source>
</evidence>
<accession>A0AAJ1BKB8</accession>
<dbReference type="GO" id="GO:0000976">
    <property type="term" value="F:transcription cis-regulatory region binding"/>
    <property type="evidence" value="ECO:0007669"/>
    <property type="project" value="TreeGrafter"/>
</dbReference>
<dbReference type="PANTHER" id="PTHR30055">
    <property type="entry name" value="HTH-TYPE TRANSCRIPTIONAL REGULATOR RUTR"/>
    <property type="match status" value="1"/>
</dbReference>
<evidence type="ECO:0000259" key="5">
    <source>
        <dbReference type="PROSITE" id="PS50977"/>
    </source>
</evidence>
<dbReference type="AlphaFoldDB" id="A0AAJ1BKB8"/>
<protein>
    <submittedName>
        <fullName evidence="6">TetR/AcrR family transcriptional regulator</fullName>
    </submittedName>
</protein>
<feature type="DNA-binding region" description="H-T-H motif" evidence="4">
    <location>
        <begin position="35"/>
        <end position="54"/>
    </location>
</feature>
<comment type="caution">
    <text evidence="6">The sequence shown here is derived from an EMBL/GenBank/DDBJ whole genome shotgun (WGS) entry which is preliminary data.</text>
</comment>
<feature type="domain" description="HTH tetR-type" evidence="5">
    <location>
        <begin position="12"/>
        <end position="72"/>
    </location>
</feature>
<dbReference type="Pfam" id="PF00440">
    <property type="entry name" value="TetR_N"/>
    <property type="match status" value="1"/>
</dbReference>
<dbReference type="Gene3D" id="1.10.357.10">
    <property type="entry name" value="Tetracycline Repressor, domain 2"/>
    <property type="match status" value="1"/>
</dbReference>
<organism evidence="6 7">
    <name type="scientific">Shewanella zhuhaiensis</name>
    <dbReference type="NCBI Taxonomy" id="2919576"/>
    <lineage>
        <taxon>Bacteria</taxon>
        <taxon>Pseudomonadati</taxon>
        <taxon>Pseudomonadota</taxon>
        <taxon>Gammaproteobacteria</taxon>
        <taxon>Alteromonadales</taxon>
        <taxon>Shewanellaceae</taxon>
        <taxon>Shewanella</taxon>
    </lineage>
</organism>
<keyword evidence="3" id="KW-0804">Transcription</keyword>
<proteinExistence type="predicted"/>
<dbReference type="InterPro" id="IPR009057">
    <property type="entry name" value="Homeodomain-like_sf"/>
</dbReference>
<dbReference type="InterPro" id="IPR023772">
    <property type="entry name" value="DNA-bd_HTH_TetR-type_CS"/>
</dbReference>
<evidence type="ECO:0000256" key="1">
    <source>
        <dbReference type="ARBA" id="ARBA00023015"/>
    </source>
</evidence>
<keyword evidence="1" id="KW-0805">Transcription regulation</keyword>
<keyword evidence="2 4" id="KW-0238">DNA-binding</keyword>
<dbReference type="SUPFAM" id="SSF46689">
    <property type="entry name" value="Homeodomain-like"/>
    <property type="match status" value="1"/>
</dbReference>
<keyword evidence="7" id="KW-1185">Reference proteome</keyword>
<evidence type="ECO:0000313" key="7">
    <source>
        <dbReference type="Proteomes" id="UP001297581"/>
    </source>
</evidence>
<dbReference type="PROSITE" id="PS01081">
    <property type="entry name" value="HTH_TETR_1"/>
    <property type="match status" value="1"/>
</dbReference>